<dbReference type="SUPFAM" id="SSF56059">
    <property type="entry name" value="Glutathione synthetase ATP-binding domain-like"/>
    <property type="match status" value="1"/>
</dbReference>
<name>A0A1G2QK10_9BACT</name>
<feature type="domain" description="ATP-grasp" evidence="3">
    <location>
        <begin position="72"/>
        <end position="332"/>
    </location>
</feature>
<dbReference type="Gene3D" id="3.30.1490.20">
    <property type="entry name" value="ATP-grasp fold, A domain"/>
    <property type="match status" value="1"/>
</dbReference>
<dbReference type="InterPro" id="IPR013651">
    <property type="entry name" value="ATP-grasp_RimK-type"/>
</dbReference>
<organism evidence="4 5">
    <name type="scientific">Candidatus Vogelbacteria bacterium RIFOXYD2_FULL_44_9</name>
    <dbReference type="NCBI Taxonomy" id="1802441"/>
    <lineage>
        <taxon>Bacteria</taxon>
        <taxon>Candidatus Vogeliibacteriota</taxon>
    </lineage>
</organism>
<dbReference type="AlphaFoldDB" id="A0A1G2QK10"/>
<evidence type="ECO:0000313" key="4">
    <source>
        <dbReference type="EMBL" id="OHA60876.1"/>
    </source>
</evidence>
<gene>
    <name evidence="4" type="ORF">A2556_00540</name>
</gene>
<dbReference type="GO" id="GO:0005737">
    <property type="term" value="C:cytoplasm"/>
    <property type="evidence" value="ECO:0007669"/>
    <property type="project" value="TreeGrafter"/>
</dbReference>
<evidence type="ECO:0000256" key="1">
    <source>
        <dbReference type="ARBA" id="ARBA00022598"/>
    </source>
</evidence>
<dbReference type="InterPro" id="IPR011095">
    <property type="entry name" value="Dala_Dala_lig_C"/>
</dbReference>
<dbReference type="GO" id="GO:0046872">
    <property type="term" value="F:metal ion binding"/>
    <property type="evidence" value="ECO:0007669"/>
    <property type="project" value="InterPro"/>
</dbReference>
<protein>
    <recommendedName>
        <fullName evidence="3">ATP-grasp domain-containing protein</fullName>
    </recommendedName>
</protein>
<dbReference type="Pfam" id="PF07478">
    <property type="entry name" value="Dala_Dala_lig_C"/>
    <property type="match status" value="1"/>
</dbReference>
<keyword evidence="2" id="KW-0547">Nucleotide-binding</keyword>
<proteinExistence type="predicted"/>
<dbReference type="PROSITE" id="PS50975">
    <property type="entry name" value="ATP_GRASP"/>
    <property type="match status" value="1"/>
</dbReference>
<dbReference type="GO" id="GO:0005524">
    <property type="term" value="F:ATP binding"/>
    <property type="evidence" value="ECO:0007669"/>
    <property type="project" value="UniProtKB-UniRule"/>
</dbReference>
<dbReference type="GO" id="GO:0018169">
    <property type="term" value="F:ribosomal S6-glutamic acid ligase activity"/>
    <property type="evidence" value="ECO:0007669"/>
    <property type="project" value="TreeGrafter"/>
</dbReference>
<reference evidence="4 5" key="1">
    <citation type="journal article" date="2016" name="Nat. Commun.">
        <title>Thousands of microbial genomes shed light on interconnected biogeochemical processes in an aquifer system.</title>
        <authorList>
            <person name="Anantharaman K."/>
            <person name="Brown C.T."/>
            <person name="Hug L.A."/>
            <person name="Sharon I."/>
            <person name="Castelle C.J."/>
            <person name="Probst A.J."/>
            <person name="Thomas B.C."/>
            <person name="Singh A."/>
            <person name="Wilkins M.J."/>
            <person name="Karaoz U."/>
            <person name="Brodie E.L."/>
            <person name="Williams K.H."/>
            <person name="Hubbard S.S."/>
            <person name="Banfield J.F."/>
        </authorList>
    </citation>
    <scope>NUCLEOTIDE SEQUENCE [LARGE SCALE GENOMIC DNA]</scope>
</reference>
<dbReference type="Gene3D" id="3.30.470.20">
    <property type="entry name" value="ATP-grasp fold, B domain"/>
    <property type="match status" value="2"/>
</dbReference>
<dbReference type="GO" id="GO:0008716">
    <property type="term" value="F:D-alanine-D-alanine ligase activity"/>
    <property type="evidence" value="ECO:0007669"/>
    <property type="project" value="InterPro"/>
</dbReference>
<dbReference type="PANTHER" id="PTHR21621">
    <property type="entry name" value="RIBOSOMAL PROTEIN S6 MODIFICATION PROTEIN"/>
    <property type="match status" value="1"/>
</dbReference>
<sequence length="338" mass="38117">MKKKKKHPTPILGTVLQKIAPRIGAVVTMEPTWQIVGQVKFKSGKNCYFRYSTLDLNPMGASELAKDKDFATYFIKKEGYPVVTGEAFFSADWSKAIRSKRNIDAAYRYAQKLGWPVIVKPNSSSQGVGVTLVHNRVEFYRIMRQIFKRDRVALVQKPVRGRDYRVVVLDDEIISAYERIPLNVTGDGRTTIMGLLRKKQRQFQASSRDTSIRLEDPRITLKLKHLGLSFKSIPKKAERVFLLDNANLSTGGDSLDVTHQIHPDFAQIAIKLTKDMGLRLCGVDLIIAGDIIQKPATYWVLEINSAPGLDHYAQTGKAQQQVVEDLYLRVLKSLEKGG</sequence>
<evidence type="ECO:0000256" key="2">
    <source>
        <dbReference type="PROSITE-ProRule" id="PRU00409"/>
    </source>
</evidence>
<keyword evidence="2" id="KW-0067">ATP-binding</keyword>
<dbReference type="InterPro" id="IPR013815">
    <property type="entry name" value="ATP_grasp_subdomain_1"/>
</dbReference>
<comment type="caution">
    <text evidence="4">The sequence shown here is derived from an EMBL/GenBank/DDBJ whole genome shotgun (WGS) entry which is preliminary data.</text>
</comment>
<dbReference type="EMBL" id="MHTM01000044">
    <property type="protein sequence ID" value="OHA60876.1"/>
    <property type="molecule type" value="Genomic_DNA"/>
</dbReference>
<evidence type="ECO:0000313" key="5">
    <source>
        <dbReference type="Proteomes" id="UP000177140"/>
    </source>
</evidence>
<accession>A0A1G2QK10</accession>
<dbReference type="GO" id="GO:0009432">
    <property type="term" value="P:SOS response"/>
    <property type="evidence" value="ECO:0007669"/>
    <property type="project" value="TreeGrafter"/>
</dbReference>
<dbReference type="InterPro" id="IPR011761">
    <property type="entry name" value="ATP-grasp"/>
</dbReference>
<keyword evidence="1" id="KW-0436">Ligase</keyword>
<dbReference type="Pfam" id="PF08443">
    <property type="entry name" value="RimK"/>
    <property type="match status" value="1"/>
</dbReference>
<evidence type="ECO:0000259" key="3">
    <source>
        <dbReference type="PROSITE" id="PS50975"/>
    </source>
</evidence>
<dbReference type="Proteomes" id="UP000177140">
    <property type="component" value="Unassembled WGS sequence"/>
</dbReference>
<dbReference type="PANTHER" id="PTHR21621:SF0">
    <property type="entry name" value="BETA-CITRYLGLUTAMATE SYNTHASE B-RELATED"/>
    <property type="match status" value="1"/>
</dbReference>